<dbReference type="Proteomes" id="UP001598130">
    <property type="component" value="Unassembled WGS sequence"/>
</dbReference>
<accession>A0ABW6CHH8</accession>
<dbReference type="SUPFAM" id="SSF56954">
    <property type="entry name" value="Outer membrane efflux proteins (OEP)"/>
    <property type="match status" value="1"/>
</dbReference>
<protein>
    <submittedName>
        <fullName evidence="2">TolC family protein</fullName>
    </submittedName>
</protein>
<dbReference type="PANTHER" id="PTHR30203:SF24">
    <property type="entry name" value="BLR4935 PROTEIN"/>
    <property type="match status" value="1"/>
</dbReference>
<feature type="chain" id="PRO_5047463393" evidence="1">
    <location>
        <begin position="26"/>
        <end position="426"/>
    </location>
</feature>
<keyword evidence="3" id="KW-1185">Reference proteome</keyword>
<evidence type="ECO:0000313" key="3">
    <source>
        <dbReference type="Proteomes" id="UP001598130"/>
    </source>
</evidence>
<evidence type="ECO:0000256" key="1">
    <source>
        <dbReference type="SAM" id="SignalP"/>
    </source>
</evidence>
<gene>
    <name evidence="2" type="ORF">OCL97_01005</name>
</gene>
<reference evidence="2 3" key="1">
    <citation type="submission" date="2022-09" db="EMBL/GenBank/DDBJ databases">
        <title>New species of Phenylobacterium.</title>
        <authorList>
            <person name="Mieszkin S."/>
        </authorList>
    </citation>
    <scope>NUCLEOTIDE SEQUENCE [LARGE SCALE GENOMIC DNA]</scope>
    <source>
        <strain evidence="2 3">HK31-G</strain>
    </source>
</reference>
<keyword evidence="1" id="KW-0732">Signal</keyword>
<evidence type="ECO:0000313" key="2">
    <source>
        <dbReference type="EMBL" id="MFD3262538.1"/>
    </source>
</evidence>
<dbReference type="RefSeq" id="WP_377366794.1">
    <property type="nucleotide sequence ID" value="NZ_JAOTJD010000001.1"/>
</dbReference>
<comment type="caution">
    <text evidence="2">The sequence shown here is derived from an EMBL/GenBank/DDBJ whole genome shotgun (WGS) entry which is preliminary data.</text>
</comment>
<sequence>MPKPQNARPWAPSRRLLTACAAVFAAVGFDAVAETLSLSEALTRAATYDPSRPAADARVQAAQAGVRQAGVRPNPILGADLENFAGTGDIGLADRSEATLYYEQTWERGGKREARVDVARAELAVAQGRASVRALDLLAEVQAAWVEALAAEAQIAVAEERLALARRLEGEVERRVRAARDPLFSAERARTATAQARIDRDQALAAAEQARGLLASYWGAGANFELGASALEPRAAAPAGTLPDTPDLRLLAMERDLSQARIGVERARAVQDPRWRAGLRHFGESNDVAVIIGGSIPLGRNDTNQGAIARAQAERTAVEADMAAARVDREREVSRLTARRATTLAEVTRNDAEVAPSAARAVALVRDGFNRGGGAFTYLEVADAQRAVIEAKARRIELLKRFHLDGVRLDRLTGRHAALLASAEIR</sequence>
<dbReference type="EMBL" id="JAOTJD010000001">
    <property type="protein sequence ID" value="MFD3262538.1"/>
    <property type="molecule type" value="Genomic_DNA"/>
</dbReference>
<dbReference type="PANTHER" id="PTHR30203">
    <property type="entry name" value="OUTER MEMBRANE CATION EFFLUX PROTEIN"/>
    <property type="match status" value="1"/>
</dbReference>
<dbReference type="Gene3D" id="1.20.1600.10">
    <property type="entry name" value="Outer membrane efflux proteins (OEP)"/>
    <property type="match status" value="1"/>
</dbReference>
<name>A0ABW6CHH8_9CAUL</name>
<proteinExistence type="predicted"/>
<feature type="signal peptide" evidence="1">
    <location>
        <begin position="1"/>
        <end position="25"/>
    </location>
</feature>
<organism evidence="2 3">
    <name type="scientific">Phenylobacterium ferrooxidans</name>
    <dbReference type="NCBI Taxonomy" id="2982689"/>
    <lineage>
        <taxon>Bacteria</taxon>
        <taxon>Pseudomonadati</taxon>
        <taxon>Pseudomonadota</taxon>
        <taxon>Alphaproteobacteria</taxon>
        <taxon>Caulobacterales</taxon>
        <taxon>Caulobacteraceae</taxon>
        <taxon>Phenylobacterium</taxon>
    </lineage>
</organism>
<dbReference type="InterPro" id="IPR010131">
    <property type="entry name" value="MdtP/NodT-like"/>
</dbReference>